<evidence type="ECO:0000256" key="10">
    <source>
        <dbReference type="ARBA" id="ARBA00022989"/>
    </source>
</evidence>
<dbReference type="InterPro" id="IPR010055">
    <property type="entry name" value="T2SS_protein-GspJ"/>
</dbReference>
<dbReference type="Gene3D" id="3.10.610.10">
    <property type="entry name" value="GSPII I/J protein-like"/>
    <property type="match status" value="1"/>
</dbReference>
<dbReference type="InterPro" id="IPR045584">
    <property type="entry name" value="Pilin-like"/>
</dbReference>
<reference evidence="13 14" key="1">
    <citation type="journal article" date="2024" name="Front. Plant Sci.">
        <title>Comprehensive phenomic and genomic studies of the species, Pectobacterium cacticida and proposal for reclassification as Alcorniella cacticida comb. nov.</title>
        <authorList>
            <person name="Jonca J."/>
            <person name="Pirhonen M."/>
            <person name="Waleron M.M."/>
            <person name="Gawor J."/>
            <person name="Mrozik A."/>
            <person name="Smoktunowicz M."/>
            <person name="Waleron K."/>
            <person name="Waleron M."/>
        </authorList>
    </citation>
    <scope>NUCLEOTIDE SEQUENCE [LARGE SCALE GENOMIC DNA]</scope>
    <source>
        <strain evidence="13 14">DPMP6</strain>
    </source>
</reference>
<dbReference type="EMBL" id="CP125967">
    <property type="protein sequence ID" value="WWO37666.1"/>
    <property type="molecule type" value="Genomic_DNA"/>
</dbReference>
<dbReference type="SUPFAM" id="SSF54523">
    <property type="entry name" value="Pili subunits"/>
    <property type="match status" value="1"/>
</dbReference>
<keyword evidence="6" id="KW-0488">Methylation</keyword>
<protein>
    <recommendedName>
        <fullName evidence="3">Type II secretion system protein J</fullName>
    </recommendedName>
</protein>
<dbReference type="PANTHER" id="PTHR39583:SF2">
    <property type="entry name" value="TYPE II SECRETION SYSTEM PROTEIN J"/>
    <property type="match status" value="1"/>
</dbReference>
<keyword evidence="7" id="KW-0997">Cell inner membrane</keyword>
<evidence type="ECO:0000256" key="6">
    <source>
        <dbReference type="ARBA" id="ARBA00022481"/>
    </source>
</evidence>
<dbReference type="InterPro" id="IPR051621">
    <property type="entry name" value="T2SS_protein_J"/>
</dbReference>
<accession>A0ABZ2G792</accession>
<dbReference type="PANTHER" id="PTHR39583">
    <property type="entry name" value="TYPE II SECRETION SYSTEM PROTEIN J-RELATED"/>
    <property type="match status" value="1"/>
</dbReference>
<name>A0ABZ2G792_9GAMM</name>
<dbReference type="NCBIfam" id="TIGR02532">
    <property type="entry name" value="IV_pilin_GFxxxE"/>
    <property type="match status" value="1"/>
</dbReference>
<dbReference type="PROSITE" id="PS00409">
    <property type="entry name" value="PROKAR_NTER_METHYL"/>
    <property type="match status" value="1"/>
</dbReference>
<dbReference type="Proteomes" id="UP001379444">
    <property type="component" value="Chromosome"/>
</dbReference>
<dbReference type="NCBIfam" id="TIGR01711">
    <property type="entry name" value="gspJ"/>
    <property type="match status" value="1"/>
</dbReference>
<evidence type="ECO:0000256" key="1">
    <source>
        <dbReference type="ARBA" id="ARBA00004377"/>
    </source>
</evidence>
<evidence type="ECO:0000256" key="7">
    <source>
        <dbReference type="ARBA" id="ARBA00022519"/>
    </source>
</evidence>
<evidence type="ECO:0000256" key="8">
    <source>
        <dbReference type="ARBA" id="ARBA00022692"/>
    </source>
</evidence>
<proteinExistence type="inferred from homology"/>
<comment type="similarity">
    <text evidence="2">Belongs to the GSP J family.</text>
</comment>
<gene>
    <name evidence="13" type="primary">gspJ</name>
    <name evidence="13" type="ORF">QNA12_14055</name>
</gene>
<dbReference type="RefSeq" id="WP_264498270.1">
    <property type="nucleotide sequence ID" value="NZ_CP109947.1"/>
</dbReference>
<evidence type="ECO:0000256" key="12">
    <source>
        <dbReference type="SAM" id="Phobius"/>
    </source>
</evidence>
<keyword evidence="5" id="KW-1003">Cell membrane</keyword>
<keyword evidence="4" id="KW-0813">Transport</keyword>
<evidence type="ECO:0000256" key="11">
    <source>
        <dbReference type="ARBA" id="ARBA00023136"/>
    </source>
</evidence>
<evidence type="ECO:0000313" key="14">
    <source>
        <dbReference type="Proteomes" id="UP001379444"/>
    </source>
</evidence>
<sequence>MMSIKITPQGEAERRRLTAYRRPHQGFTLLEMILAIAIFAALSVSAFQVLNGVMRNDEISQRKAARLAEIQRAFAQMDNDFSQMIARNSRGSTVKFYAGRDRVKSDDWGVSFMRNGWQNPFGILPRSELQPVAYRLRGNTLERLTHTTPDPIAGLDPGVKPLLTQVDGFRLRFFSDKSWRDRWDNSTKLPQGIEVVLTLRDYGEMSRLFLITSGSDK</sequence>
<keyword evidence="14" id="KW-1185">Reference proteome</keyword>
<evidence type="ECO:0000313" key="13">
    <source>
        <dbReference type="EMBL" id="WWO37666.1"/>
    </source>
</evidence>
<keyword evidence="9" id="KW-0653">Protein transport</keyword>
<dbReference type="Pfam" id="PF07963">
    <property type="entry name" value="N_methyl"/>
    <property type="match status" value="1"/>
</dbReference>
<keyword evidence="11 12" id="KW-0472">Membrane</keyword>
<evidence type="ECO:0000256" key="9">
    <source>
        <dbReference type="ARBA" id="ARBA00022927"/>
    </source>
</evidence>
<comment type="subcellular location">
    <subcellularLocation>
        <location evidence="1">Cell inner membrane</location>
        <topology evidence="1">Single-pass membrane protein</topology>
    </subcellularLocation>
</comment>
<evidence type="ECO:0000256" key="4">
    <source>
        <dbReference type="ARBA" id="ARBA00022448"/>
    </source>
</evidence>
<evidence type="ECO:0000256" key="2">
    <source>
        <dbReference type="ARBA" id="ARBA00011084"/>
    </source>
</evidence>
<dbReference type="InterPro" id="IPR012902">
    <property type="entry name" value="N_methyl_site"/>
</dbReference>
<organism evidence="13 14">
    <name type="scientific">Pectobacterium cacticida</name>
    <dbReference type="NCBI Taxonomy" id="69221"/>
    <lineage>
        <taxon>Bacteria</taxon>
        <taxon>Pseudomonadati</taxon>
        <taxon>Pseudomonadota</taxon>
        <taxon>Gammaproteobacteria</taxon>
        <taxon>Enterobacterales</taxon>
        <taxon>Pectobacteriaceae</taxon>
        <taxon>Pectobacterium</taxon>
    </lineage>
</organism>
<evidence type="ECO:0000256" key="3">
    <source>
        <dbReference type="ARBA" id="ARBA00021539"/>
    </source>
</evidence>
<feature type="transmembrane region" description="Helical" evidence="12">
    <location>
        <begin position="32"/>
        <end position="53"/>
    </location>
</feature>
<dbReference type="Pfam" id="PF11612">
    <property type="entry name" value="T2SSJ"/>
    <property type="match status" value="1"/>
</dbReference>
<keyword evidence="10 12" id="KW-1133">Transmembrane helix</keyword>
<evidence type="ECO:0000256" key="5">
    <source>
        <dbReference type="ARBA" id="ARBA00022475"/>
    </source>
</evidence>
<keyword evidence="8 12" id="KW-0812">Transmembrane</keyword>
<dbReference type="Gene3D" id="2.10.70.20">
    <property type="entry name" value="gspk-gspi-gspj complex like domains"/>
    <property type="match status" value="1"/>
</dbReference>